<feature type="coiled-coil region" evidence="5">
    <location>
        <begin position="246"/>
        <end position="273"/>
    </location>
</feature>
<dbReference type="EMBL" id="NWVW01000028">
    <property type="protein sequence ID" value="PHO08612.1"/>
    <property type="molecule type" value="Genomic_DNA"/>
</dbReference>
<dbReference type="InterPro" id="IPR005821">
    <property type="entry name" value="Ion_trans_dom"/>
</dbReference>
<sequence>MVFIKIRRFYLIEKIEQIRDARWFSNLTTLIIIAYASVLGFKTIGDVETNYSLFLQFADAFVTIYFIFEIAIKMVAEKKFVNFFKSGWNLFDFTIVVITLLPLESSGYAAVARLLRIFRVLRLFTARPELKAIIDMLIKAIPAIIDIVILMFIIFYIYAIVGNFFFEKLPSGLWSDFLVSMLTLFRVLTFEDWTDVMYEAMEVYPWAWAYFVSFVIIAAFVFFNLFVAVIIGEMQKLNEADMKQEIHEDSKKLDILLNEVKHLRQELKQIKKSKD</sequence>
<evidence type="ECO:0000313" key="8">
    <source>
        <dbReference type="EMBL" id="PHO08612.1"/>
    </source>
</evidence>
<evidence type="ECO:0000313" key="9">
    <source>
        <dbReference type="Proteomes" id="UP000221384"/>
    </source>
</evidence>
<evidence type="ECO:0000256" key="4">
    <source>
        <dbReference type="ARBA" id="ARBA00023136"/>
    </source>
</evidence>
<proteinExistence type="predicted"/>
<feature type="transmembrane region" description="Helical" evidence="6">
    <location>
        <begin position="208"/>
        <end position="232"/>
    </location>
</feature>
<feature type="domain" description="Ion transport" evidence="7">
    <location>
        <begin position="22"/>
        <end position="240"/>
    </location>
</feature>
<feature type="transmembrane region" description="Helical" evidence="6">
    <location>
        <begin position="136"/>
        <end position="159"/>
    </location>
</feature>
<evidence type="ECO:0000256" key="2">
    <source>
        <dbReference type="ARBA" id="ARBA00022692"/>
    </source>
</evidence>
<keyword evidence="4 6" id="KW-0472">Membrane</keyword>
<feature type="transmembrane region" description="Helical" evidence="6">
    <location>
        <begin position="53"/>
        <end position="72"/>
    </location>
</feature>
<keyword evidence="3 6" id="KW-1133">Transmembrane helix</keyword>
<dbReference type="Gene3D" id="1.10.287.70">
    <property type="match status" value="1"/>
</dbReference>
<feature type="transmembrane region" description="Helical" evidence="6">
    <location>
        <begin position="171"/>
        <end position="188"/>
    </location>
</feature>
<evidence type="ECO:0000256" key="3">
    <source>
        <dbReference type="ARBA" id="ARBA00022989"/>
    </source>
</evidence>
<dbReference type="Gene3D" id="1.20.120.350">
    <property type="entry name" value="Voltage-gated potassium channels. Chain C"/>
    <property type="match status" value="1"/>
</dbReference>
<dbReference type="SUPFAM" id="SSF81324">
    <property type="entry name" value="Voltage-gated potassium channels"/>
    <property type="match status" value="1"/>
</dbReference>
<dbReference type="InterPro" id="IPR027359">
    <property type="entry name" value="Volt_channel_dom_sf"/>
</dbReference>
<feature type="transmembrane region" description="Helical" evidence="6">
    <location>
        <begin position="21"/>
        <end position="41"/>
    </location>
</feature>
<dbReference type="InterPro" id="IPR043203">
    <property type="entry name" value="VGCC_Ca_Na"/>
</dbReference>
<dbReference type="Pfam" id="PF00520">
    <property type="entry name" value="Ion_trans"/>
    <property type="match status" value="1"/>
</dbReference>
<keyword evidence="5" id="KW-0175">Coiled coil</keyword>
<keyword evidence="9" id="KW-1185">Reference proteome</keyword>
<organism evidence="8 9">
    <name type="scientific">Malaciobacter canalis</name>
    <dbReference type="NCBI Taxonomy" id="1912871"/>
    <lineage>
        <taxon>Bacteria</taxon>
        <taxon>Pseudomonadati</taxon>
        <taxon>Campylobacterota</taxon>
        <taxon>Epsilonproteobacteria</taxon>
        <taxon>Campylobacterales</taxon>
        <taxon>Arcobacteraceae</taxon>
        <taxon>Malaciobacter</taxon>
    </lineage>
</organism>
<accession>A0ABX4LMF3</accession>
<evidence type="ECO:0000256" key="5">
    <source>
        <dbReference type="SAM" id="Coils"/>
    </source>
</evidence>
<name>A0ABX4LMF3_9BACT</name>
<comment type="caution">
    <text evidence="8">The sequence shown here is derived from an EMBL/GenBank/DDBJ whole genome shotgun (WGS) entry which is preliminary data.</text>
</comment>
<reference evidence="8 9" key="1">
    <citation type="submission" date="2017-09" db="EMBL/GenBank/DDBJ databases">
        <authorList>
            <person name="Perez-Cataluna A."/>
            <person name="Figueras M.J."/>
            <person name="Salas-Masso N."/>
        </authorList>
    </citation>
    <scope>NUCLEOTIDE SEQUENCE [LARGE SCALE GENOMIC DNA]</scope>
    <source>
        <strain evidence="8 9">F138-33</strain>
    </source>
</reference>
<evidence type="ECO:0000256" key="1">
    <source>
        <dbReference type="ARBA" id="ARBA00004141"/>
    </source>
</evidence>
<protein>
    <submittedName>
        <fullName evidence="8">Cation transporter</fullName>
    </submittedName>
</protein>
<comment type="subcellular location">
    <subcellularLocation>
        <location evidence="1">Membrane</location>
        <topology evidence="1">Multi-pass membrane protein</topology>
    </subcellularLocation>
</comment>
<dbReference type="Proteomes" id="UP000221384">
    <property type="component" value="Unassembled WGS sequence"/>
</dbReference>
<dbReference type="PANTHER" id="PTHR10037:SF62">
    <property type="entry name" value="SODIUM CHANNEL PROTEIN 60E"/>
    <property type="match status" value="1"/>
</dbReference>
<gene>
    <name evidence="8" type="ORF">CPG37_13660</name>
</gene>
<evidence type="ECO:0000259" key="7">
    <source>
        <dbReference type="Pfam" id="PF00520"/>
    </source>
</evidence>
<feature type="transmembrane region" description="Helical" evidence="6">
    <location>
        <begin position="93"/>
        <end position="116"/>
    </location>
</feature>
<dbReference type="PANTHER" id="PTHR10037">
    <property type="entry name" value="VOLTAGE-GATED CATION CHANNEL CALCIUM AND SODIUM"/>
    <property type="match status" value="1"/>
</dbReference>
<evidence type="ECO:0000256" key="6">
    <source>
        <dbReference type="SAM" id="Phobius"/>
    </source>
</evidence>
<keyword evidence="2 6" id="KW-0812">Transmembrane</keyword>